<evidence type="ECO:0000256" key="3">
    <source>
        <dbReference type="ARBA" id="ARBA00022630"/>
    </source>
</evidence>
<keyword evidence="6" id="KW-0472">Membrane</keyword>
<accession>A0A1F5Y0N9</accession>
<evidence type="ECO:0000256" key="2">
    <source>
        <dbReference type="ARBA" id="ARBA00005272"/>
    </source>
</evidence>
<dbReference type="InterPro" id="IPR036188">
    <property type="entry name" value="FAD/NAD-bd_sf"/>
</dbReference>
<feature type="transmembrane region" description="Helical" evidence="6">
    <location>
        <begin position="348"/>
        <end position="376"/>
    </location>
</feature>
<dbReference type="SUPFAM" id="SSF51905">
    <property type="entry name" value="FAD/NAD(P)-binding domain"/>
    <property type="match status" value="2"/>
</dbReference>
<dbReference type="AlphaFoldDB" id="A0A1F5Y0N9"/>
<dbReference type="InterPro" id="IPR051169">
    <property type="entry name" value="NADH-Q_oxidoreductase"/>
</dbReference>
<keyword evidence="6" id="KW-0812">Transmembrane</keyword>
<dbReference type="Pfam" id="PF07992">
    <property type="entry name" value="Pyr_redox_2"/>
    <property type="match status" value="1"/>
</dbReference>
<evidence type="ECO:0000256" key="5">
    <source>
        <dbReference type="ARBA" id="ARBA00023002"/>
    </source>
</evidence>
<keyword evidence="3" id="KW-0285">Flavoprotein</keyword>
<dbReference type="GO" id="GO:0019646">
    <property type="term" value="P:aerobic electron transport chain"/>
    <property type="evidence" value="ECO:0007669"/>
    <property type="project" value="TreeGrafter"/>
</dbReference>
<dbReference type="EMBL" id="MFIQ01000007">
    <property type="protein sequence ID" value="OGF93717.1"/>
    <property type="molecule type" value="Genomic_DNA"/>
</dbReference>
<dbReference type="Gene3D" id="3.50.50.100">
    <property type="match status" value="1"/>
</dbReference>
<comment type="cofactor">
    <cofactor evidence="1">
        <name>FAD</name>
        <dbReference type="ChEBI" id="CHEBI:57692"/>
    </cofactor>
</comment>
<evidence type="ECO:0000259" key="7">
    <source>
        <dbReference type="Pfam" id="PF07992"/>
    </source>
</evidence>
<evidence type="ECO:0000313" key="9">
    <source>
        <dbReference type="Proteomes" id="UP000178894"/>
    </source>
</evidence>
<gene>
    <name evidence="8" type="ORF">A3G54_02125</name>
</gene>
<dbReference type="GO" id="GO:0003955">
    <property type="term" value="F:NAD(P)H dehydrogenase (quinone) activity"/>
    <property type="evidence" value="ECO:0007669"/>
    <property type="project" value="TreeGrafter"/>
</dbReference>
<protein>
    <recommendedName>
        <fullName evidence="7">FAD/NAD(P)-binding domain-containing protein</fullName>
    </recommendedName>
</protein>
<keyword evidence="6" id="KW-1133">Transmembrane helix</keyword>
<dbReference type="PRINTS" id="PR00411">
    <property type="entry name" value="PNDRDTASEI"/>
</dbReference>
<reference evidence="8 9" key="1">
    <citation type="journal article" date="2016" name="Nat. Commun.">
        <title>Thousands of microbial genomes shed light on interconnected biogeochemical processes in an aquifer system.</title>
        <authorList>
            <person name="Anantharaman K."/>
            <person name="Brown C.T."/>
            <person name="Hug L.A."/>
            <person name="Sharon I."/>
            <person name="Castelle C.J."/>
            <person name="Probst A.J."/>
            <person name="Thomas B.C."/>
            <person name="Singh A."/>
            <person name="Wilkins M.J."/>
            <person name="Karaoz U."/>
            <person name="Brodie E.L."/>
            <person name="Williams K.H."/>
            <person name="Hubbard S.S."/>
            <person name="Banfield J.F."/>
        </authorList>
    </citation>
    <scope>NUCLEOTIDE SEQUENCE [LARGE SCALE GENOMIC DNA]</scope>
</reference>
<evidence type="ECO:0000313" key="8">
    <source>
        <dbReference type="EMBL" id="OGF93717.1"/>
    </source>
</evidence>
<keyword evidence="5" id="KW-0560">Oxidoreductase</keyword>
<sequence length="414" mass="46052">MDFKVMEKETKKILVVGGGFGGISAALALEEEKIPNAKILLVSDKPHFEYKPALYRVVTGRSPLEVCIPIKEIFEKKNIAFMVDLIKSIDFLKKVARGASGTDYQFDYLVLALGSESAYFDIPGLEKFSFGFKSISEAMRLKMHLHNLFAECKDAKDNLDKKICLLQVVVVGAGPSGVELAGELALFMKRLSKEYEVDQSLISVDLIEAAPRILPALPERLSIKIAHRLRHIGVNIFTNRAMTKEEMEQISIRGMTMKTETVIWTAGVKPNFLYKNVNSLLLDQRGRVIVDEFLRAKGFENVFVVGDGAATENSGMAQTAIYDGQAVAENISCLITNKPLKTYQQKRVYYALPVGPGWAAVSLGFATFYGSIGWLLRKFADFRYFLSILPLQKAITVFQRGKNLCDTCGICSKS</sequence>
<dbReference type="PRINTS" id="PR00368">
    <property type="entry name" value="FADPNR"/>
</dbReference>
<name>A0A1F5Y0N9_9BACT</name>
<dbReference type="InterPro" id="IPR023753">
    <property type="entry name" value="FAD/NAD-binding_dom"/>
</dbReference>
<evidence type="ECO:0000256" key="4">
    <source>
        <dbReference type="ARBA" id="ARBA00022827"/>
    </source>
</evidence>
<feature type="domain" description="FAD/NAD(P)-binding" evidence="7">
    <location>
        <begin position="12"/>
        <end position="324"/>
    </location>
</feature>
<evidence type="ECO:0000256" key="1">
    <source>
        <dbReference type="ARBA" id="ARBA00001974"/>
    </source>
</evidence>
<dbReference type="STRING" id="1798364.A3G54_02125"/>
<keyword evidence="4" id="KW-0274">FAD</keyword>
<organism evidence="8 9">
    <name type="scientific">Candidatus Giovannonibacteria bacterium RIFCSPLOWO2_12_FULL_44_15</name>
    <dbReference type="NCBI Taxonomy" id="1798364"/>
    <lineage>
        <taxon>Bacteria</taxon>
        <taxon>Candidatus Giovannoniibacteriota</taxon>
    </lineage>
</organism>
<dbReference type="PANTHER" id="PTHR42913">
    <property type="entry name" value="APOPTOSIS-INDUCING FACTOR 1"/>
    <property type="match status" value="1"/>
</dbReference>
<proteinExistence type="inferred from homology"/>
<dbReference type="PANTHER" id="PTHR42913:SF3">
    <property type="entry name" value="64 KDA MITOCHONDRIAL NADH DEHYDROGENASE (EUROFUNG)"/>
    <property type="match status" value="1"/>
</dbReference>
<dbReference type="Proteomes" id="UP000178894">
    <property type="component" value="Unassembled WGS sequence"/>
</dbReference>
<evidence type="ECO:0000256" key="6">
    <source>
        <dbReference type="SAM" id="Phobius"/>
    </source>
</evidence>
<comment type="caution">
    <text evidence="8">The sequence shown here is derived from an EMBL/GenBank/DDBJ whole genome shotgun (WGS) entry which is preliminary data.</text>
</comment>
<comment type="similarity">
    <text evidence="2">Belongs to the NADH dehydrogenase family.</text>
</comment>